<feature type="domain" description="GP-PDE" evidence="2">
    <location>
        <begin position="34"/>
        <end position="271"/>
    </location>
</feature>
<keyword evidence="4" id="KW-1185">Reference proteome</keyword>
<evidence type="ECO:0000259" key="2">
    <source>
        <dbReference type="PROSITE" id="PS51704"/>
    </source>
</evidence>
<dbReference type="Gene3D" id="3.20.20.190">
    <property type="entry name" value="Phosphatidylinositol (PI) phosphodiesterase"/>
    <property type="match status" value="1"/>
</dbReference>
<evidence type="ECO:0000256" key="1">
    <source>
        <dbReference type="SAM" id="Phobius"/>
    </source>
</evidence>
<dbReference type="AlphaFoldDB" id="A0A511ZBZ4"/>
<dbReference type="PANTHER" id="PTHR46211">
    <property type="entry name" value="GLYCEROPHOSPHORYL DIESTER PHOSPHODIESTERASE"/>
    <property type="match status" value="1"/>
</dbReference>
<dbReference type="PROSITE" id="PS51257">
    <property type="entry name" value="PROKAR_LIPOPROTEIN"/>
    <property type="match status" value="1"/>
</dbReference>
<dbReference type="InterPro" id="IPR017946">
    <property type="entry name" value="PLC-like_Pdiesterase_TIM-brl"/>
</dbReference>
<organism evidence="3 4">
    <name type="scientific">Sporosarcina luteola</name>
    <dbReference type="NCBI Taxonomy" id="582850"/>
    <lineage>
        <taxon>Bacteria</taxon>
        <taxon>Bacillati</taxon>
        <taxon>Bacillota</taxon>
        <taxon>Bacilli</taxon>
        <taxon>Bacillales</taxon>
        <taxon>Caryophanaceae</taxon>
        <taxon>Sporosarcina</taxon>
    </lineage>
</organism>
<keyword evidence="1" id="KW-1133">Transmembrane helix</keyword>
<feature type="transmembrane region" description="Helical" evidence="1">
    <location>
        <begin position="6"/>
        <end position="22"/>
    </location>
</feature>
<proteinExistence type="predicted"/>
<name>A0A511ZBZ4_9BACL</name>
<comment type="caution">
    <text evidence="3">The sequence shown here is derived from an EMBL/GenBank/DDBJ whole genome shotgun (WGS) entry which is preliminary data.</text>
</comment>
<dbReference type="GO" id="GO:0006629">
    <property type="term" value="P:lipid metabolic process"/>
    <property type="evidence" value="ECO:0007669"/>
    <property type="project" value="InterPro"/>
</dbReference>
<protein>
    <submittedName>
        <fullName evidence="3">Putative glycerophosphoryl diester phosphodiesterase YhdW</fullName>
    </submittedName>
</protein>
<reference evidence="3 4" key="1">
    <citation type="submission" date="2019-07" db="EMBL/GenBank/DDBJ databases">
        <title>Whole genome shotgun sequence of Sporosarcina luteola NBRC 105378.</title>
        <authorList>
            <person name="Hosoyama A."/>
            <person name="Uohara A."/>
            <person name="Ohji S."/>
            <person name="Ichikawa N."/>
        </authorList>
    </citation>
    <scope>NUCLEOTIDE SEQUENCE [LARGE SCALE GENOMIC DNA]</scope>
    <source>
        <strain evidence="3 4">NBRC 105378</strain>
    </source>
</reference>
<dbReference type="PANTHER" id="PTHR46211:SF1">
    <property type="entry name" value="GLYCEROPHOSPHODIESTER PHOSPHODIESTERASE, CYTOPLASMIC"/>
    <property type="match status" value="1"/>
</dbReference>
<dbReference type="SUPFAM" id="SSF51695">
    <property type="entry name" value="PLC-like phosphodiesterases"/>
    <property type="match status" value="1"/>
</dbReference>
<dbReference type="EMBL" id="BJYL01000053">
    <property type="protein sequence ID" value="GEN84933.1"/>
    <property type="molecule type" value="Genomic_DNA"/>
</dbReference>
<keyword evidence="1" id="KW-0812">Transmembrane</keyword>
<evidence type="ECO:0000313" key="3">
    <source>
        <dbReference type="EMBL" id="GEN84933.1"/>
    </source>
</evidence>
<dbReference type="RefSeq" id="WP_147060253.1">
    <property type="nucleotide sequence ID" value="NZ_BJYL01000053.1"/>
</dbReference>
<dbReference type="OrthoDB" id="384721at2"/>
<evidence type="ECO:0000313" key="4">
    <source>
        <dbReference type="Proteomes" id="UP000321901"/>
    </source>
</evidence>
<gene>
    <name evidence="3" type="primary">yhdW</name>
    <name evidence="3" type="ORF">SLU01_32450</name>
</gene>
<dbReference type="GO" id="GO:0008081">
    <property type="term" value="F:phosphoric diester hydrolase activity"/>
    <property type="evidence" value="ECO:0007669"/>
    <property type="project" value="InterPro"/>
</dbReference>
<sequence>MRKFNIVWIMMVGACLLMLVGYNDQTKRVHNPDMVSIAHRGASGFAPENTRSAFSKGVELQADYLECDIHLSKDGELIIMHDEKIDRTTSGSGFIKDYTLAELRELDAGSSFSEEFQGEQIMTLNELLDEFYEQIGLLIELKYPENYPGIEERVVSLLKNYEDLSSIIIQSFDVDSMKKIHTMLPELEVAVLVHPSESILSAKKLDELTSFASYINFNVSFLNKRMVDKVHERGGKVFVWSKKDKKLVAKAQKYGVDGIISDFTKWPIDEPIYLVQE</sequence>
<accession>A0A511ZBZ4</accession>
<dbReference type="PROSITE" id="PS51704">
    <property type="entry name" value="GP_PDE"/>
    <property type="match status" value="1"/>
</dbReference>
<dbReference type="Pfam" id="PF03009">
    <property type="entry name" value="GDPD"/>
    <property type="match status" value="1"/>
</dbReference>
<dbReference type="Proteomes" id="UP000321901">
    <property type="component" value="Unassembled WGS sequence"/>
</dbReference>
<keyword evidence="1" id="KW-0472">Membrane</keyword>
<dbReference type="InterPro" id="IPR030395">
    <property type="entry name" value="GP_PDE_dom"/>
</dbReference>